<comment type="caution">
    <text evidence="1">The sequence shown here is derived from an EMBL/GenBank/DDBJ whole genome shotgun (WGS) entry which is preliminary data.</text>
</comment>
<evidence type="ECO:0000313" key="2">
    <source>
        <dbReference type="Proteomes" id="UP000001338"/>
    </source>
</evidence>
<reference evidence="1 2" key="1">
    <citation type="submission" date="2012-10" db="EMBL/GenBank/DDBJ databases">
        <authorList>
            <person name="Harkins D.M."/>
            <person name="Durkin A.S."/>
            <person name="Brinkac L.M."/>
            <person name="Haft D.H."/>
            <person name="Selengut J.D."/>
            <person name="Sanka R."/>
            <person name="DePew J."/>
            <person name="Purushe J."/>
            <person name="Whelen A.C."/>
            <person name="Vinetz J.M."/>
            <person name="Sutton G.G."/>
            <person name="Nierman W.C."/>
            <person name="Fouts D.E."/>
        </authorList>
    </citation>
    <scope>NUCLEOTIDE SEQUENCE [LARGE SCALE GENOMIC DNA]</scope>
    <source>
        <strain evidence="1 2">2006001853</strain>
    </source>
</reference>
<dbReference type="EMBL" id="AFLV02000059">
    <property type="protein sequence ID" value="EKR63413.1"/>
    <property type="molecule type" value="Genomic_DNA"/>
</dbReference>
<sequence length="53" mass="6278">MYFVKKFNSVESTPPVRITVSKKDSRVRQEEWTAQQTHTDKMAILFDINTLDF</sequence>
<name>A0A828YXZ4_9LEPT</name>
<dbReference type="AlphaFoldDB" id="A0A828YXZ4"/>
<gene>
    <name evidence="1" type="ORF">LEP1GSC036_2135</name>
</gene>
<evidence type="ECO:0000313" key="1">
    <source>
        <dbReference type="EMBL" id="EKR63413.1"/>
    </source>
</evidence>
<protein>
    <submittedName>
        <fullName evidence="1">Uncharacterized protein</fullName>
    </submittedName>
</protein>
<accession>A0A828YXZ4</accession>
<dbReference type="Proteomes" id="UP000001338">
    <property type="component" value="Unassembled WGS sequence"/>
</dbReference>
<proteinExistence type="predicted"/>
<organism evidence="1 2">
    <name type="scientific">Leptospira weilii str. 2006001853</name>
    <dbReference type="NCBI Taxonomy" id="1001589"/>
    <lineage>
        <taxon>Bacteria</taxon>
        <taxon>Pseudomonadati</taxon>
        <taxon>Spirochaetota</taxon>
        <taxon>Spirochaetia</taxon>
        <taxon>Leptospirales</taxon>
        <taxon>Leptospiraceae</taxon>
        <taxon>Leptospira</taxon>
    </lineage>
</organism>